<dbReference type="EMBL" id="JBHSKN010000007">
    <property type="protein sequence ID" value="MFC5239845.1"/>
    <property type="molecule type" value="Genomic_DNA"/>
</dbReference>
<dbReference type="Proteomes" id="UP001596035">
    <property type="component" value="Unassembled WGS sequence"/>
</dbReference>
<sequence length="155" mass="14524">MTAVALNSVPPHLAGMAGATTDMLRDLGFALGPVVVGAVALSGAGSAFTANLPGAGLTPGEAAVAGEAARAGGPIAVDGLPPGAPGSTAHGLALDALGSGFGTACPVCGVAAAAAAALTAFGMTGIRARRSSEDEASGVLPSAPDDRTPDPAVAR</sequence>
<comment type="caution">
    <text evidence="2">The sequence shown here is derived from an EMBL/GenBank/DDBJ whole genome shotgun (WGS) entry which is preliminary data.</text>
</comment>
<protein>
    <recommendedName>
        <fullName evidence="4">MFS transporter</fullName>
    </recommendedName>
</protein>
<name>A0ABW0DP94_9ACTN</name>
<evidence type="ECO:0000313" key="3">
    <source>
        <dbReference type="Proteomes" id="UP001596035"/>
    </source>
</evidence>
<dbReference type="RefSeq" id="WP_344562471.1">
    <property type="nucleotide sequence ID" value="NZ_BAAATG010000024.1"/>
</dbReference>
<evidence type="ECO:0000313" key="2">
    <source>
        <dbReference type="EMBL" id="MFC5239845.1"/>
    </source>
</evidence>
<evidence type="ECO:0008006" key="4">
    <source>
        <dbReference type="Google" id="ProtNLM"/>
    </source>
</evidence>
<gene>
    <name evidence="2" type="ORF">ACFPWV_08055</name>
</gene>
<feature type="region of interest" description="Disordered" evidence="1">
    <location>
        <begin position="131"/>
        <end position="155"/>
    </location>
</feature>
<proteinExistence type="predicted"/>
<reference evidence="3" key="1">
    <citation type="journal article" date="2019" name="Int. J. Syst. Evol. Microbiol.">
        <title>The Global Catalogue of Microorganisms (GCM) 10K type strain sequencing project: providing services to taxonomists for standard genome sequencing and annotation.</title>
        <authorList>
            <consortium name="The Broad Institute Genomics Platform"/>
            <consortium name="The Broad Institute Genome Sequencing Center for Infectious Disease"/>
            <person name="Wu L."/>
            <person name="Ma J."/>
        </authorList>
    </citation>
    <scope>NUCLEOTIDE SEQUENCE [LARGE SCALE GENOMIC DNA]</scope>
    <source>
        <strain evidence="3">CGMCC 4.7131</strain>
    </source>
</reference>
<keyword evidence="3" id="KW-1185">Reference proteome</keyword>
<evidence type="ECO:0000256" key="1">
    <source>
        <dbReference type="SAM" id="MobiDB-lite"/>
    </source>
</evidence>
<accession>A0ABW0DP94</accession>
<organism evidence="2 3">
    <name type="scientific">Streptomyces atrovirens</name>
    <dbReference type="NCBI Taxonomy" id="285556"/>
    <lineage>
        <taxon>Bacteria</taxon>
        <taxon>Bacillati</taxon>
        <taxon>Actinomycetota</taxon>
        <taxon>Actinomycetes</taxon>
        <taxon>Kitasatosporales</taxon>
        <taxon>Streptomycetaceae</taxon>
        <taxon>Streptomyces</taxon>
    </lineage>
</organism>